<gene>
    <name evidence="10" type="ORF">J3Q64DRAFT_1726787</name>
</gene>
<evidence type="ECO:0000256" key="3">
    <source>
        <dbReference type="ARBA" id="ARBA00011245"/>
    </source>
</evidence>
<comment type="similarity">
    <text evidence="2">Belongs to the NPC2 family.</text>
</comment>
<keyword evidence="5" id="KW-0813">Transport</keyword>
<evidence type="ECO:0000313" key="10">
    <source>
        <dbReference type="EMBL" id="KAL0092060.1"/>
    </source>
</evidence>
<keyword evidence="11" id="KW-1185">Reference proteome</keyword>
<comment type="caution">
    <text evidence="10">The sequence shown here is derived from an EMBL/GenBank/DDBJ whole genome shotgun (WGS) entry which is preliminary data.</text>
</comment>
<keyword evidence="6 8" id="KW-0732">Signal</keyword>
<evidence type="ECO:0000256" key="1">
    <source>
        <dbReference type="ARBA" id="ARBA00002053"/>
    </source>
</evidence>
<evidence type="ECO:0000256" key="2">
    <source>
        <dbReference type="ARBA" id="ARBA00006370"/>
    </source>
</evidence>
<dbReference type="SMART" id="SM00737">
    <property type="entry name" value="ML"/>
    <property type="match status" value="1"/>
</dbReference>
<sequence length="165" mass="18045">MKLSILVIATFASIASASFLPFFHNQQEQTYDPTSTDLIKPCGNDQDLLIIDDITLTPKIPVKGQNLTIDFTGYLKKEVTEGTTVSILVKYGVVQLIRKKFDFCSEVAPEVQEECPIPAGPLTFHKDVALPKEIPGGKYVVNAVITSAEGEVVTCLIGQTSFPRK</sequence>
<keyword evidence="7" id="KW-0445">Lipid transport</keyword>
<dbReference type="Pfam" id="PF02221">
    <property type="entry name" value="E1_DerP2_DerF2"/>
    <property type="match status" value="1"/>
</dbReference>
<dbReference type="Gene3D" id="2.70.220.10">
    <property type="entry name" value="Ganglioside GM2 activator"/>
    <property type="match status" value="1"/>
</dbReference>
<feature type="domain" description="MD-2-related lipid-recognition" evidence="9">
    <location>
        <begin position="39"/>
        <end position="160"/>
    </location>
</feature>
<dbReference type="InterPro" id="IPR014756">
    <property type="entry name" value="Ig_E-set"/>
</dbReference>
<protein>
    <recommendedName>
        <fullName evidence="4">Phosphatidylglycerol/phosphatidylinositol transfer protein</fullName>
    </recommendedName>
</protein>
<name>A0ABR3B847_PHYBL</name>
<dbReference type="PANTHER" id="PTHR11306:SF0">
    <property type="entry name" value="PHOSPHATIDYLGLYCEROL_PHOSPHATIDYLINOSITOL TRANSFER PROTEIN"/>
    <property type="match status" value="1"/>
</dbReference>
<dbReference type="Proteomes" id="UP001448207">
    <property type="component" value="Unassembled WGS sequence"/>
</dbReference>
<feature type="signal peptide" evidence="8">
    <location>
        <begin position="1"/>
        <end position="17"/>
    </location>
</feature>
<evidence type="ECO:0000256" key="5">
    <source>
        <dbReference type="ARBA" id="ARBA00022448"/>
    </source>
</evidence>
<evidence type="ECO:0000256" key="7">
    <source>
        <dbReference type="ARBA" id="ARBA00023055"/>
    </source>
</evidence>
<reference evidence="10 11" key="1">
    <citation type="submission" date="2024-04" db="EMBL/GenBank/DDBJ databases">
        <title>Symmetric and asymmetric DNA N6-adenine methylation regulates different biological responses in Mucorales.</title>
        <authorList>
            <consortium name="Lawrence Berkeley National Laboratory"/>
            <person name="Lax C."/>
            <person name="Mondo S.J."/>
            <person name="Osorio-Concepcion M."/>
            <person name="Muszewska A."/>
            <person name="Corrochano-Luque M."/>
            <person name="Gutierrez G."/>
            <person name="Riley R."/>
            <person name="Lipzen A."/>
            <person name="Guo J."/>
            <person name="Hundley H."/>
            <person name="Amirebrahimi M."/>
            <person name="Ng V."/>
            <person name="Lorenzo-Gutierrez D."/>
            <person name="Binder U."/>
            <person name="Yang J."/>
            <person name="Song Y."/>
            <person name="Canovas D."/>
            <person name="Navarro E."/>
            <person name="Freitag M."/>
            <person name="Gabaldon T."/>
            <person name="Grigoriev I.V."/>
            <person name="Corrochano L.M."/>
            <person name="Nicolas F.E."/>
            <person name="Garre V."/>
        </authorList>
    </citation>
    <scope>NUCLEOTIDE SEQUENCE [LARGE SCALE GENOMIC DNA]</scope>
    <source>
        <strain evidence="10 11">L51</strain>
    </source>
</reference>
<dbReference type="InterPro" id="IPR039670">
    <property type="entry name" value="NPC2-like"/>
</dbReference>
<comment type="function">
    <text evidence="1">Catalyzes the intermembrane transfer of phosphatidylglycerol and phosphatidylinositol.</text>
</comment>
<dbReference type="InterPro" id="IPR003172">
    <property type="entry name" value="ML_dom"/>
</dbReference>
<evidence type="ECO:0000256" key="8">
    <source>
        <dbReference type="SAM" id="SignalP"/>
    </source>
</evidence>
<dbReference type="InterPro" id="IPR036846">
    <property type="entry name" value="GM2-AP_sf"/>
</dbReference>
<comment type="subunit">
    <text evidence="3">Monomer.</text>
</comment>
<dbReference type="PANTHER" id="PTHR11306">
    <property type="entry name" value="NIEMANN PICK TYPE C2 PROTEIN NPC2-RELATED"/>
    <property type="match status" value="1"/>
</dbReference>
<evidence type="ECO:0000313" key="11">
    <source>
        <dbReference type="Proteomes" id="UP001448207"/>
    </source>
</evidence>
<dbReference type="SUPFAM" id="SSF81296">
    <property type="entry name" value="E set domains"/>
    <property type="match status" value="1"/>
</dbReference>
<evidence type="ECO:0000256" key="6">
    <source>
        <dbReference type="ARBA" id="ARBA00022729"/>
    </source>
</evidence>
<accession>A0ABR3B847</accession>
<evidence type="ECO:0000259" key="9">
    <source>
        <dbReference type="SMART" id="SM00737"/>
    </source>
</evidence>
<organism evidence="10 11">
    <name type="scientific">Phycomyces blakesleeanus</name>
    <dbReference type="NCBI Taxonomy" id="4837"/>
    <lineage>
        <taxon>Eukaryota</taxon>
        <taxon>Fungi</taxon>
        <taxon>Fungi incertae sedis</taxon>
        <taxon>Mucoromycota</taxon>
        <taxon>Mucoromycotina</taxon>
        <taxon>Mucoromycetes</taxon>
        <taxon>Mucorales</taxon>
        <taxon>Phycomycetaceae</taxon>
        <taxon>Phycomyces</taxon>
    </lineage>
</organism>
<dbReference type="EMBL" id="JBCLYO010000003">
    <property type="protein sequence ID" value="KAL0092060.1"/>
    <property type="molecule type" value="Genomic_DNA"/>
</dbReference>
<proteinExistence type="inferred from homology"/>
<evidence type="ECO:0000256" key="4">
    <source>
        <dbReference type="ARBA" id="ARBA00016056"/>
    </source>
</evidence>
<feature type="chain" id="PRO_5045324446" description="Phosphatidylglycerol/phosphatidylinositol transfer protein" evidence="8">
    <location>
        <begin position="18"/>
        <end position="165"/>
    </location>
</feature>